<name>A0A5J4WRL4_9EUKA</name>
<protein>
    <submittedName>
        <fullName evidence="2">Uncharacterized protein</fullName>
    </submittedName>
</protein>
<dbReference type="Proteomes" id="UP000324800">
    <property type="component" value="Unassembled WGS sequence"/>
</dbReference>
<evidence type="ECO:0000313" key="2">
    <source>
        <dbReference type="EMBL" id="KAA6397206.1"/>
    </source>
</evidence>
<organism evidence="2 3">
    <name type="scientific">Streblomastix strix</name>
    <dbReference type="NCBI Taxonomy" id="222440"/>
    <lineage>
        <taxon>Eukaryota</taxon>
        <taxon>Metamonada</taxon>
        <taxon>Preaxostyla</taxon>
        <taxon>Oxymonadida</taxon>
        <taxon>Streblomastigidae</taxon>
        <taxon>Streblomastix</taxon>
    </lineage>
</organism>
<sequence>MGKQGEQEDEDGEILKKMQRSIETGKIGVSLQEQVMNETKLVIEGKGQVNEDREIRVMQKIEKEMEMRIKEKKEKEEEDERKRLKKLRKEK</sequence>
<accession>A0A5J4WRL4</accession>
<proteinExistence type="predicted"/>
<comment type="caution">
    <text evidence="2">The sequence shown here is derived from an EMBL/GenBank/DDBJ whole genome shotgun (WGS) entry which is preliminary data.</text>
</comment>
<dbReference type="EMBL" id="SNRW01001234">
    <property type="protein sequence ID" value="KAA6397206.1"/>
    <property type="molecule type" value="Genomic_DNA"/>
</dbReference>
<reference evidence="2 3" key="1">
    <citation type="submission" date="2019-03" db="EMBL/GenBank/DDBJ databases">
        <title>Single cell metagenomics reveals metabolic interactions within the superorganism composed of flagellate Streblomastix strix and complex community of Bacteroidetes bacteria on its surface.</title>
        <authorList>
            <person name="Treitli S.C."/>
            <person name="Kolisko M."/>
            <person name="Husnik F."/>
            <person name="Keeling P."/>
            <person name="Hampl V."/>
        </authorList>
    </citation>
    <scope>NUCLEOTIDE SEQUENCE [LARGE SCALE GENOMIC DNA]</scope>
    <source>
        <strain evidence="2">ST1C</strain>
    </source>
</reference>
<feature type="region of interest" description="Disordered" evidence="1">
    <location>
        <begin position="70"/>
        <end position="91"/>
    </location>
</feature>
<evidence type="ECO:0000256" key="1">
    <source>
        <dbReference type="SAM" id="MobiDB-lite"/>
    </source>
</evidence>
<dbReference type="AlphaFoldDB" id="A0A5J4WRL4"/>
<evidence type="ECO:0000313" key="3">
    <source>
        <dbReference type="Proteomes" id="UP000324800"/>
    </source>
</evidence>
<gene>
    <name evidence="2" type="ORF">EZS28_007268</name>
</gene>